<dbReference type="InterPro" id="IPR015797">
    <property type="entry name" value="NUDIX_hydrolase-like_dom_sf"/>
</dbReference>
<dbReference type="RefSeq" id="WP_375521563.1">
    <property type="nucleotide sequence ID" value="NZ_JBHIRY010000021.1"/>
</dbReference>
<dbReference type="InterPro" id="IPR000086">
    <property type="entry name" value="NUDIX_hydrolase_dom"/>
</dbReference>
<sequence>MSKIIDKIAWIYIENGRILGARSQGKEICYIPGGKREPGETDEQTLIREIKEELSVNILPETISYAGTFAAQADGKPEGVSVQMTCYTAEFSGELHPDAEIAELVWLTYQDRERVSLVSRIIFDRLHEEKLLM</sequence>
<proteinExistence type="predicted"/>
<keyword evidence="2" id="KW-0378">Hydrolase</keyword>
<comment type="caution">
    <text evidence="4">The sequence shown here is derived from an EMBL/GenBank/DDBJ whole genome shotgun (WGS) entry which is preliminary data.</text>
</comment>
<gene>
    <name evidence="4" type="ORF">ACE5LO_18920</name>
</gene>
<feature type="domain" description="Nudix hydrolase" evidence="3">
    <location>
        <begin position="1"/>
        <end position="130"/>
    </location>
</feature>
<evidence type="ECO:0000259" key="3">
    <source>
        <dbReference type="PROSITE" id="PS51462"/>
    </source>
</evidence>
<dbReference type="PANTHER" id="PTHR43046:SF14">
    <property type="entry name" value="MUTT_NUDIX FAMILY PROTEIN"/>
    <property type="match status" value="1"/>
</dbReference>
<dbReference type="Proteomes" id="UP001580430">
    <property type="component" value="Unassembled WGS sequence"/>
</dbReference>
<dbReference type="PANTHER" id="PTHR43046">
    <property type="entry name" value="GDP-MANNOSE MANNOSYL HYDROLASE"/>
    <property type="match status" value="1"/>
</dbReference>
<organism evidence="4 5">
    <name type="scientific">Paenibacillus medicaginis</name>
    <dbReference type="NCBI Taxonomy" id="1470560"/>
    <lineage>
        <taxon>Bacteria</taxon>
        <taxon>Bacillati</taxon>
        <taxon>Bacillota</taxon>
        <taxon>Bacilli</taxon>
        <taxon>Bacillales</taxon>
        <taxon>Paenibacillaceae</taxon>
        <taxon>Paenibacillus</taxon>
    </lineage>
</organism>
<comment type="cofactor">
    <cofactor evidence="1">
        <name>Mg(2+)</name>
        <dbReference type="ChEBI" id="CHEBI:18420"/>
    </cofactor>
</comment>
<dbReference type="Pfam" id="PF00293">
    <property type="entry name" value="NUDIX"/>
    <property type="match status" value="1"/>
</dbReference>
<reference evidence="4 5" key="1">
    <citation type="submission" date="2024-09" db="EMBL/GenBank/DDBJ databases">
        <title>Paenibacillus zeirhizospherea sp. nov., isolated from surface of the maize (Zea mays) roots in a horticulture field, Hungary.</title>
        <authorList>
            <person name="Marton D."/>
            <person name="Farkas M."/>
            <person name="Bedics A."/>
            <person name="Toth E."/>
            <person name="Tancsics A."/>
            <person name="Boka K."/>
            <person name="Marati G."/>
            <person name="Kriszt B."/>
            <person name="Cserhati M."/>
        </authorList>
    </citation>
    <scope>NUCLEOTIDE SEQUENCE [LARGE SCALE GENOMIC DNA]</scope>
    <source>
        <strain evidence="4 5">JCM 18446</strain>
    </source>
</reference>
<keyword evidence="5" id="KW-1185">Reference proteome</keyword>
<name>A0ABV5C4L3_9BACL</name>
<dbReference type="EMBL" id="JBHIRY010000021">
    <property type="protein sequence ID" value="MFB5762459.1"/>
    <property type="molecule type" value="Genomic_DNA"/>
</dbReference>
<evidence type="ECO:0000256" key="2">
    <source>
        <dbReference type="ARBA" id="ARBA00022801"/>
    </source>
</evidence>
<dbReference type="PROSITE" id="PS51462">
    <property type="entry name" value="NUDIX"/>
    <property type="match status" value="1"/>
</dbReference>
<dbReference type="Gene3D" id="3.90.79.10">
    <property type="entry name" value="Nucleoside Triphosphate Pyrophosphohydrolase"/>
    <property type="match status" value="1"/>
</dbReference>
<dbReference type="SUPFAM" id="SSF55811">
    <property type="entry name" value="Nudix"/>
    <property type="match status" value="1"/>
</dbReference>
<protein>
    <submittedName>
        <fullName evidence="4">NUDIX domain-containing protein</fullName>
    </submittedName>
</protein>
<evidence type="ECO:0000256" key="1">
    <source>
        <dbReference type="ARBA" id="ARBA00001946"/>
    </source>
</evidence>
<evidence type="ECO:0000313" key="4">
    <source>
        <dbReference type="EMBL" id="MFB5762459.1"/>
    </source>
</evidence>
<accession>A0ABV5C4L3</accession>
<dbReference type="CDD" id="cd04690">
    <property type="entry name" value="NUDIX_Hydrolase"/>
    <property type="match status" value="1"/>
</dbReference>
<evidence type="ECO:0000313" key="5">
    <source>
        <dbReference type="Proteomes" id="UP001580430"/>
    </source>
</evidence>